<reference evidence="1" key="1">
    <citation type="submission" date="2016-03" db="EMBL/GenBank/DDBJ databases">
        <title>Draft genome sequence of Rosellinia necatrix.</title>
        <authorList>
            <person name="Kanematsu S."/>
        </authorList>
    </citation>
    <scope>NUCLEOTIDE SEQUENCE [LARGE SCALE GENOMIC DNA]</scope>
    <source>
        <strain evidence="1">W97</strain>
    </source>
</reference>
<evidence type="ECO:0000313" key="2">
    <source>
        <dbReference type="Proteomes" id="UP000054516"/>
    </source>
</evidence>
<sequence>MAAAVPAGPAAGPTVIPADEDDLQLTRTGFNPTVDDVLDVRDMLVQLRIPIEVVLDIVSFASYYPRQSNIKQFAREYVADHFWSPGPQASITGLYMIVATLPFPDDGARARSITFQIKGADQGWADFGGHGTYHNSHTWYEASILRPRHGEPGVRVADLASIDIPNFRSPEDARAYLEDHGWTMVPNNDAVAWRVHNNITARSESKYYRVDWVAGIPTVVEEPQAMGDGQGFLELLRSGDIVGLWARAEQQAWVNKIQGATMEIEYEVL</sequence>
<dbReference type="OMA" id="KEHTIVW"/>
<dbReference type="STRING" id="77044.A0A1S7UIW6"/>
<gene>
    <name evidence="1" type="ORF">SAMD00023353_0401940</name>
</gene>
<dbReference type="AlphaFoldDB" id="A0A1S7UIW6"/>
<dbReference type="Proteomes" id="UP000054516">
    <property type="component" value="Unassembled WGS sequence"/>
</dbReference>
<dbReference type="OrthoDB" id="66095at2759"/>
<protein>
    <submittedName>
        <fullName evidence="1">Putative sulfur metabolism negative regulator</fullName>
    </submittedName>
</protein>
<dbReference type="EMBL" id="DF977449">
    <property type="protein sequence ID" value="GAP83184.1"/>
    <property type="molecule type" value="Genomic_DNA"/>
</dbReference>
<keyword evidence="2" id="KW-1185">Reference proteome</keyword>
<name>A0A1S7UIW6_ROSNE</name>
<organism evidence="1">
    <name type="scientific">Rosellinia necatrix</name>
    <name type="common">White root-rot fungus</name>
    <dbReference type="NCBI Taxonomy" id="77044"/>
    <lineage>
        <taxon>Eukaryota</taxon>
        <taxon>Fungi</taxon>
        <taxon>Dikarya</taxon>
        <taxon>Ascomycota</taxon>
        <taxon>Pezizomycotina</taxon>
        <taxon>Sordariomycetes</taxon>
        <taxon>Xylariomycetidae</taxon>
        <taxon>Xylariales</taxon>
        <taxon>Xylariaceae</taxon>
        <taxon>Rosellinia</taxon>
    </lineage>
</organism>
<evidence type="ECO:0000313" key="1">
    <source>
        <dbReference type="EMBL" id="GAP83184.1"/>
    </source>
</evidence>
<accession>A0A1S7UIW6</accession>
<proteinExistence type="predicted"/>